<sequence length="584" mass="63223">MEALLNFSPQQAVTSPLSLPTLSYSTTSTPWNLVLLDASRVASPHLKPHDSDGLEKTSPVILGAESSSLPHANFQQVAHHMAADCIASSNQPLDLPFWTPLRTSESDVGSPPVSSEPEDNELQAEVSQVDARSSQAFSTATTLERASGASKPTSSSSLDAKTRTAKKARFIGVVIVSKPPISRKSTPGVQPAQTPRPASSATSLSLVDALRRTFDANIHCESPPPRQARVSLDQDGDASTEDDRPKLNNRLFARRRAAASASEDTTPVPQAVTQRQPRPLKAISYEANSAQIDAALGTAVAPVTLEAELEFDLGDVHHVGQWESANEISNEVDVGGRDAIVTANGFVIPQANVENERSTPMLRVLRKVEPSAVLTPYLSRDAKFRQRLNLMFGEDATVRGDRGARPRLAAHDLFFTRVDEEYGLIASESTTPASHSADSPVIDPDSNTELTSQSPDLQVVDSFAVPKVSGKRQISQTLEQNEGGPMVKKPKVEISEEQMSAWIAALQRLVKGKVRVKEEDLETMSIILAEVQSAKDSLNAGGPMISELREGLKQLSELDDIPFGDRNHLRWQAEKIVLTWPCPV</sequence>
<feature type="region of interest" description="Disordered" evidence="1">
    <location>
        <begin position="218"/>
        <end position="277"/>
    </location>
</feature>
<reference evidence="3" key="2">
    <citation type="submission" date="2015-01" db="EMBL/GenBank/DDBJ databases">
        <title>Evolutionary Origins and Diversification of the Mycorrhizal Mutualists.</title>
        <authorList>
            <consortium name="DOE Joint Genome Institute"/>
            <consortium name="Mycorrhizal Genomics Consortium"/>
            <person name="Kohler A."/>
            <person name="Kuo A."/>
            <person name="Nagy L.G."/>
            <person name="Floudas D."/>
            <person name="Copeland A."/>
            <person name="Barry K.W."/>
            <person name="Cichocki N."/>
            <person name="Veneault-Fourrey C."/>
            <person name="LaButti K."/>
            <person name="Lindquist E.A."/>
            <person name="Lipzen A."/>
            <person name="Lundell T."/>
            <person name="Morin E."/>
            <person name="Murat C."/>
            <person name="Riley R."/>
            <person name="Ohm R."/>
            <person name="Sun H."/>
            <person name="Tunlid A."/>
            <person name="Henrissat B."/>
            <person name="Grigoriev I.V."/>
            <person name="Hibbett D.S."/>
            <person name="Martin F."/>
        </authorList>
    </citation>
    <scope>NUCLEOTIDE SEQUENCE [LARGE SCALE GENOMIC DNA]</scope>
    <source>
        <strain evidence="3">Ve08.2h10</strain>
    </source>
</reference>
<reference evidence="2 3" key="1">
    <citation type="submission" date="2014-04" db="EMBL/GenBank/DDBJ databases">
        <authorList>
            <consortium name="DOE Joint Genome Institute"/>
            <person name="Kuo A."/>
            <person name="Kohler A."/>
            <person name="Jargeat P."/>
            <person name="Nagy L.G."/>
            <person name="Floudas D."/>
            <person name="Copeland A."/>
            <person name="Barry K.W."/>
            <person name="Cichocki N."/>
            <person name="Veneault-Fourrey C."/>
            <person name="LaButti K."/>
            <person name="Lindquist E.A."/>
            <person name="Lipzen A."/>
            <person name="Lundell T."/>
            <person name="Morin E."/>
            <person name="Murat C."/>
            <person name="Sun H."/>
            <person name="Tunlid A."/>
            <person name="Henrissat B."/>
            <person name="Grigoriev I.V."/>
            <person name="Hibbett D.S."/>
            <person name="Martin F."/>
            <person name="Nordberg H.P."/>
            <person name="Cantor M.N."/>
            <person name="Hua S.X."/>
        </authorList>
    </citation>
    <scope>NUCLEOTIDE SEQUENCE [LARGE SCALE GENOMIC DNA]</scope>
    <source>
        <strain evidence="2 3">Ve08.2h10</strain>
    </source>
</reference>
<dbReference type="InParanoid" id="A0A0D0E7X8"/>
<dbReference type="AlphaFoldDB" id="A0A0D0E7X8"/>
<accession>A0A0D0E7X8</accession>
<gene>
    <name evidence="2" type="ORF">PAXRUDRAFT_828017</name>
</gene>
<feature type="compositionally biased region" description="Low complexity" evidence="1">
    <location>
        <begin position="147"/>
        <end position="157"/>
    </location>
</feature>
<feature type="region of interest" description="Disordered" evidence="1">
    <location>
        <begin position="180"/>
        <end position="203"/>
    </location>
</feature>
<feature type="compositionally biased region" description="Polar residues" evidence="1">
    <location>
        <begin position="263"/>
        <end position="276"/>
    </location>
</feature>
<evidence type="ECO:0000313" key="2">
    <source>
        <dbReference type="EMBL" id="KIK94410.1"/>
    </source>
</evidence>
<dbReference type="OrthoDB" id="2675777at2759"/>
<name>A0A0D0E7X8_9AGAM</name>
<dbReference type="EMBL" id="KN825109">
    <property type="protein sequence ID" value="KIK94410.1"/>
    <property type="molecule type" value="Genomic_DNA"/>
</dbReference>
<proteinExistence type="predicted"/>
<organism evidence="2 3">
    <name type="scientific">Paxillus rubicundulus Ve08.2h10</name>
    <dbReference type="NCBI Taxonomy" id="930991"/>
    <lineage>
        <taxon>Eukaryota</taxon>
        <taxon>Fungi</taxon>
        <taxon>Dikarya</taxon>
        <taxon>Basidiomycota</taxon>
        <taxon>Agaricomycotina</taxon>
        <taxon>Agaricomycetes</taxon>
        <taxon>Agaricomycetidae</taxon>
        <taxon>Boletales</taxon>
        <taxon>Paxilineae</taxon>
        <taxon>Paxillaceae</taxon>
        <taxon>Paxillus</taxon>
    </lineage>
</organism>
<feature type="compositionally biased region" description="Polar residues" evidence="1">
    <location>
        <begin position="130"/>
        <end position="144"/>
    </location>
</feature>
<feature type="compositionally biased region" description="Polar residues" evidence="1">
    <location>
        <begin position="183"/>
        <end position="203"/>
    </location>
</feature>
<dbReference type="HOGENOM" id="CLU_466993_0_0_1"/>
<dbReference type="Proteomes" id="UP000054538">
    <property type="component" value="Unassembled WGS sequence"/>
</dbReference>
<keyword evidence="3" id="KW-1185">Reference proteome</keyword>
<evidence type="ECO:0000256" key="1">
    <source>
        <dbReference type="SAM" id="MobiDB-lite"/>
    </source>
</evidence>
<protein>
    <submittedName>
        <fullName evidence="2">Unplaced genomic scaffold scaffold_287, whole genome shotgun sequence</fullName>
    </submittedName>
</protein>
<evidence type="ECO:0000313" key="3">
    <source>
        <dbReference type="Proteomes" id="UP000054538"/>
    </source>
</evidence>
<feature type="region of interest" description="Disordered" evidence="1">
    <location>
        <begin position="98"/>
        <end position="162"/>
    </location>
</feature>